<dbReference type="PANTHER" id="PTHR37038:SF14">
    <property type="entry name" value="TRANSCRIPTIONAL ACTIVATOR"/>
    <property type="match status" value="1"/>
</dbReference>
<dbReference type="CDD" id="cd00093">
    <property type="entry name" value="HTH_XRE"/>
    <property type="match status" value="1"/>
</dbReference>
<dbReference type="EMBL" id="JAHUZB010000008">
    <property type="protein sequence ID" value="MBV7392166.1"/>
    <property type="molecule type" value="Genomic_DNA"/>
</dbReference>
<feature type="domain" description="HTH cro/C1-type" evidence="1">
    <location>
        <begin position="11"/>
        <end position="64"/>
    </location>
</feature>
<accession>A0ABS6TGY5</accession>
<evidence type="ECO:0000313" key="2">
    <source>
        <dbReference type="EMBL" id="MBV7392166.1"/>
    </source>
</evidence>
<dbReference type="Proteomes" id="UP000774130">
    <property type="component" value="Unassembled WGS sequence"/>
</dbReference>
<name>A0ABS6TGY5_9ENTE</name>
<dbReference type="SMART" id="SM00530">
    <property type="entry name" value="HTH_XRE"/>
    <property type="match status" value="1"/>
</dbReference>
<dbReference type="PROSITE" id="PS50943">
    <property type="entry name" value="HTH_CROC1"/>
    <property type="match status" value="1"/>
</dbReference>
<dbReference type="InterPro" id="IPR001387">
    <property type="entry name" value="Cro/C1-type_HTH"/>
</dbReference>
<reference evidence="2 3" key="1">
    <citation type="submission" date="2021-06" db="EMBL/GenBank/DDBJ databases">
        <title>Enterococcus alishanensis sp. nov., a novel lactic acid bacterium isolated from fresh coffee beans.</title>
        <authorList>
            <person name="Chen Y.-S."/>
        </authorList>
    </citation>
    <scope>NUCLEOTIDE SEQUENCE [LARGE SCALE GENOMIC DNA]</scope>
    <source>
        <strain evidence="2 3">ALS3</strain>
    </source>
</reference>
<evidence type="ECO:0000259" key="1">
    <source>
        <dbReference type="PROSITE" id="PS50943"/>
    </source>
</evidence>
<sequence length="275" mass="31328">MDKKKTFGATIKQIRKEQKLSQKNLANGLCSQPMLSAIENGQYLPNSKLLIQLCQRLGIQADLLVLQDHFMISQNKNFSQIAEKLCNQHQYQELQDFLLSSEVLEAIETAEEYSAYYYYLACSYFHLAADLSECLQAFKLALAENSTETTTLARLIQVSLGVVYAKQTQKKLSHDFLAASIKNLTQTPYEENLNILFYLKALAEFEMTEYLAAAATINQGILYITDHSSTFMIANLYYLMALIAEETIQLNQVTEAKKRSDIFAELYKEAVFKEI</sequence>
<dbReference type="RefSeq" id="WP_218327379.1">
    <property type="nucleotide sequence ID" value="NZ_JAHUZB010000008.1"/>
</dbReference>
<dbReference type="Pfam" id="PF01381">
    <property type="entry name" value="HTH_3"/>
    <property type="match status" value="1"/>
</dbReference>
<evidence type="ECO:0000313" key="3">
    <source>
        <dbReference type="Proteomes" id="UP000774130"/>
    </source>
</evidence>
<dbReference type="PANTHER" id="PTHR37038">
    <property type="entry name" value="TRANSCRIPTIONAL REGULATOR-RELATED"/>
    <property type="match status" value="1"/>
</dbReference>
<gene>
    <name evidence="2" type="ORF">KUA55_15895</name>
</gene>
<protein>
    <submittedName>
        <fullName evidence="2">Helix-turn-helix transcriptional regulator</fullName>
    </submittedName>
</protein>
<proteinExistence type="predicted"/>
<organism evidence="2 3">
    <name type="scientific">Enterococcus alishanensis</name>
    <dbReference type="NCBI Taxonomy" id="1303817"/>
    <lineage>
        <taxon>Bacteria</taxon>
        <taxon>Bacillati</taxon>
        <taxon>Bacillota</taxon>
        <taxon>Bacilli</taxon>
        <taxon>Lactobacillales</taxon>
        <taxon>Enterococcaceae</taxon>
        <taxon>Enterococcus</taxon>
    </lineage>
</organism>
<keyword evidence="3" id="KW-1185">Reference proteome</keyword>
<dbReference type="InterPro" id="IPR053163">
    <property type="entry name" value="HTH-type_regulator_Rgg"/>
</dbReference>
<comment type="caution">
    <text evidence="2">The sequence shown here is derived from an EMBL/GenBank/DDBJ whole genome shotgun (WGS) entry which is preliminary data.</text>
</comment>